<accession>A0A2T5FTZ8</accession>
<dbReference type="SUPFAM" id="SSF53639">
    <property type="entry name" value="AraD/HMP-PK domain-like"/>
    <property type="match status" value="1"/>
</dbReference>
<comment type="caution">
    <text evidence="2">The sequence shown here is derived from an EMBL/GenBank/DDBJ whole genome shotgun (WGS) entry which is preliminary data.</text>
</comment>
<dbReference type="Pfam" id="PF00596">
    <property type="entry name" value="Aldolase_II"/>
    <property type="match status" value="1"/>
</dbReference>
<protein>
    <submittedName>
        <fullName evidence="2">Ribulose phosphate epimerase</fullName>
    </submittedName>
</protein>
<dbReference type="EMBL" id="NWBU01000017">
    <property type="protein sequence ID" value="PTQ07756.1"/>
    <property type="molecule type" value="Genomic_DNA"/>
</dbReference>
<dbReference type="InterPro" id="IPR001303">
    <property type="entry name" value="Aldolase_II/adducin_N"/>
</dbReference>
<organism evidence="2 3">
    <name type="scientific">Sphingomonas oleivorans</name>
    <dbReference type="NCBI Taxonomy" id="1735121"/>
    <lineage>
        <taxon>Bacteria</taxon>
        <taxon>Pseudomonadati</taxon>
        <taxon>Pseudomonadota</taxon>
        <taxon>Alphaproteobacteria</taxon>
        <taxon>Sphingomonadales</taxon>
        <taxon>Sphingomonadaceae</taxon>
        <taxon>Sphingomonas</taxon>
    </lineage>
</organism>
<reference evidence="2 3" key="1">
    <citation type="submission" date="2017-09" db="EMBL/GenBank/DDBJ databases">
        <title>Sphingomonas panjinensis sp.nov., isolated from oil-contaminated soil.</title>
        <authorList>
            <person name="Wang L."/>
            <person name="Chen L."/>
        </authorList>
    </citation>
    <scope>NUCLEOTIDE SEQUENCE [LARGE SCALE GENOMIC DNA]</scope>
    <source>
        <strain evidence="2 3">FW-11</strain>
    </source>
</reference>
<dbReference type="AlphaFoldDB" id="A0A2T5FTZ8"/>
<dbReference type="OrthoDB" id="8478087at2"/>
<sequence length="238" mass="25917">MTTLNSTISDFTAQATRDAAIAFRGLRETGTISPSGTVNFVERVPGEQAVVSIGYPGPFAPDAQLKPTIFAFDGEVLGGDPKGNLGGNRYLPIFRAHDDITTVSHVHTVFLGAWSQSHRSLPIRYVPVQRWTRARELPIYIDRRQGEANFILDVLAKDPDVPAILEANGGSTAWGRKGLLNLANYIVLLEEGARFQAIAETLGGSKPFGPGVLEQQWKMSGLIRDTDRFDVPETIAAE</sequence>
<dbReference type="Gene3D" id="3.40.225.10">
    <property type="entry name" value="Class II aldolase/adducin N-terminal domain"/>
    <property type="match status" value="1"/>
</dbReference>
<evidence type="ECO:0000313" key="3">
    <source>
        <dbReference type="Proteomes" id="UP000244162"/>
    </source>
</evidence>
<dbReference type="RefSeq" id="WP_107969630.1">
    <property type="nucleotide sequence ID" value="NZ_NWBU01000017.1"/>
</dbReference>
<gene>
    <name evidence="2" type="ORF">CLG96_16515</name>
</gene>
<proteinExistence type="predicted"/>
<name>A0A2T5FTZ8_9SPHN</name>
<dbReference type="Proteomes" id="UP000244162">
    <property type="component" value="Unassembled WGS sequence"/>
</dbReference>
<keyword evidence="3" id="KW-1185">Reference proteome</keyword>
<evidence type="ECO:0000259" key="1">
    <source>
        <dbReference type="Pfam" id="PF00596"/>
    </source>
</evidence>
<evidence type="ECO:0000313" key="2">
    <source>
        <dbReference type="EMBL" id="PTQ07756.1"/>
    </source>
</evidence>
<feature type="domain" description="Class II aldolase/adducin N-terminal" evidence="1">
    <location>
        <begin position="72"/>
        <end position="196"/>
    </location>
</feature>
<dbReference type="InterPro" id="IPR036409">
    <property type="entry name" value="Aldolase_II/adducin_N_sf"/>
</dbReference>